<dbReference type="Pfam" id="PF10694">
    <property type="entry name" value="DUF2500"/>
    <property type="match status" value="1"/>
</dbReference>
<feature type="region of interest" description="Disordered" evidence="1">
    <location>
        <begin position="32"/>
        <end position="63"/>
    </location>
</feature>
<reference evidence="2 3" key="1">
    <citation type="submission" date="2016-01" db="EMBL/GenBank/DDBJ databases">
        <authorList>
            <person name="Oliw E.H."/>
        </authorList>
    </citation>
    <scope>NUCLEOTIDE SEQUENCE [LARGE SCALE GENOMIC DNA]</scope>
    <source>
        <strain evidence="2 3">FRB97</strain>
    </source>
</reference>
<dbReference type="OrthoDB" id="5917531at2"/>
<dbReference type="InterPro" id="IPR019635">
    <property type="entry name" value="DUF2500"/>
</dbReference>
<evidence type="ECO:0000313" key="3">
    <source>
        <dbReference type="Proteomes" id="UP000217182"/>
    </source>
</evidence>
<evidence type="ECO:0000256" key="1">
    <source>
        <dbReference type="SAM" id="MobiDB-lite"/>
    </source>
</evidence>
<feature type="compositionally biased region" description="Basic and acidic residues" evidence="1">
    <location>
        <begin position="45"/>
        <end position="63"/>
    </location>
</feature>
<dbReference type="RefSeq" id="WP_095846332.1">
    <property type="nucleotide sequence ID" value="NZ_CP014136.1"/>
</dbReference>
<name>A0A250B0Y7_9GAMM</name>
<dbReference type="AlphaFoldDB" id="A0A250B0Y7"/>
<proteinExistence type="predicted"/>
<dbReference type="EMBL" id="CP014136">
    <property type="protein sequence ID" value="ATA19726.1"/>
    <property type="molecule type" value="Genomic_DNA"/>
</dbReference>
<gene>
    <name evidence="2" type="ORF">AWC35_10500</name>
</gene>
<protein>
    <recommendedName>
        <fullName evidence="4">Receptor</fullName>
    </recommendedName>
</protein>
<organism evidence="2 3">
    <name type="scientific">Gibbsiella quercinecans</name>
    <dbReference type="NCBI Taxonomy" id="929813"/>
    <lineage>
        <taxon>Bacteria</taxon>
        <taxon>Pseudomonadati</taxon>
        <taxon>Pseudomonadota</taxon>
        <taxon>Gammaproteobacteria</taxon>
        <taxon>Enterobacterales</taxon>
        <taxon>Yersiniaceae</taxon>
        <taxon>Gibbsiella</taxon>
    </lineage>
</organism>
<sequence length="119" mass="13711">MSKPPLIVVAVLVLIAVMATHRYFSQRRVEAENDRAPVRTQQVRVTEKREIPDTRNRSRQREHIVDEPMRYEVVFQPLRGGEAITLRLKQPQYNQIEQGAQGTLSLQGTRFVGFSAQQP</sequence>
<dbReference type="Gene3D" id="2.40.50.660">
    <property type="match status" value="1"/>
</dbReference>
<evidence type="ECO:0008006" key="4">
    <source>
        <dbReference type="Google" id="ProtNLM"/>
    </source>
</evidence>
<dbReference type="KEGG" id="gqu:AWC35_10500"/>
<evidence type="ECO:0000313" key="2">
    <source>
        <dbReference type="EMBL" id="ATA19726.1"/>
    </source>
</evidence>
<dbReference type="Proteomes" id="UP000217182">
    <property type="component" value="Chromosome"/>
</dbReference>
<accession>A0A250B0Y7</accession>
<keyword evidence="3" id="KW-1185">Reference proteome</keyword>